<dbReference type="Pfam" id="PF03466">
    <property type="entry name" value="LysR_substrate"/>
    <property type="match status" value="1"/>
</dbReference>
<keyword evidence="7" id="KW-1185">Reference proteome</keyword>
<dbReference type="GO" id="GO:0006351">
    <property type="term" value="P:DNA-templated transcription"/>
    <property type="evidence" value="ECO:0007669"/>
    <property type="project" value="TreeGrafter"/>
</dbReference>
<dbReference type="InterPro" id="IPR005119">
    <property type="entry name" value="LysR_subst-bd"/>
</dbReference>
<dbReference type="AlphaFoldDB" id="A0A0G3ERJ4"/>
<keyword evidence="4" id="KW-0804">Transcription</keyword>
<comment type="similarity">
    <text evidence="1">Belongs to the LysR transcriptional regulatory family.</text>
</comment>
<dbReference type="Gene3D" id="1.10.10.10">
    <property type="entry name" value="Winged helix-like DNA-binding domain superfamily/Winged helix DNA-binding domain"/>
    <property type="match status" value="1"/>
</dbReference>
<dbReference type="EMBL" id="CP011568">
    <property type="protein sequence ID" value="AKJ69703.2"/>
    <property type="molecule type" value="Genomic_DNA"/>
</dbReference>
<proteinExistence type="inferred from homology"/>
<dbReference type="GO" id="GO:0003700">
    <property type="term" value="F:DNA-binding transcription factor activity"/>
    <property type="evidence" value="ECO:0007669"/>
    <property type="project" value="InterPro"/>
</dbReference>
<dbReference type="GO" id="GO:0043565">
    <property type="term" value="F:sequence-specific DNA binding"/>
    <property type="evidence" value="ECO:0007669"/>
    <property type="project" value="TreeGrafter"/>
</dbReference>
<dbReference type="CDD" id="cd08474">
    <property type="entry name" value="PBP2_CrgA_like_5"/>
    <property type="match status" value="1"/>
</dbReference>
<dbReference type="InterPro" id="IPR036390">
    <property type="entry name" value="WH_DNA-bd_sf"/>
</dbReference>
<feature type="domain" description="HTH lysR-type" evidence="5">
    <location>
        <begin position="21"/>
        <end position="71"/>
    </location>
</feature>
<protein>
    <recommendedName>
        <fullName evidence="5">HTH lysR-type domain-containing protein</fullName>
    </recommendedName>
</protein>
<dbReference type="FunFam" id="1.10.10.10:FF:000001">
    <property type="entry name" value="LysR family transcriptional regulator"/>
    <property type="match status" value="1"/>
</dbReference>
<evidence type="ECO:0000259" key="5">
    <source>
        <dbReference type="PROSITE" id="PS50931"/>
    </source>
</evidence>
<evidence type="ECO:0000256" key="1">
    <source>
        <dbReference type="ARBA" id="ARBA00009437"/>
    </source>
</evidence>
<evidence type="ECO:0000313" key="7">
    <source>
        <dbReference type="Proteomes" id="UP000036700"/>
    </source>
</evidence>
<dbReference type="STRING" id="445709.ABW99_17315"/>
<evidence type="ECO:0000313" key="6">
    <source>
        <dbReference type="EMBL" id="AKJ69703.2"/>
    </source>
</evidence>
<evidence type="ECO:0000256" key="3">
    <source>
        <dbReference type="ARBA" id="ARBA00023125"/>
    </source>
</evidence>
<dbReference type="InterPro" id="IPR058163">
    <property type="entry name" value="LysR-type_TF_proteobact-type"/>
</dbReference>
<evidence type="ECO:0000256" key="4">
    <source>
        <dbReference type="ARBA" id="ARBA00023163"/>
    </source>
</evidence>
<dbReference type="PANTHER" id="PTHR30537">
    <property type="entry name" value="HTH-TYPE TRANSCRIPTIONAL REGULATOR"/>
    <property type="match status" value="1"/>
</dbReference>
<gene>
    <name evidence="6" type="ORF">ABW99_17315</name>
</gene>
<dbReference type="InterPro" id="IPR036388">
    <property type="entry name" value="WH-like_DNA-bd_sf"/>
</dbReference>
<evidence type="ECO:0000256" key="2">
    <source>
        <dbReference type="ARBA" id="ARBA00023015"/>
    </source>
</evidence>
<keyword evidence="2" id="KW-0805">Transcription regulation</keyword>
<accession>A0A0G3ERJ4</accession>
<reference evidence="7" key="1">
    <citation type="submission" date="2015-06" db="EMBL/GenBank/DDBJ databases">
        <authorList>
            <person name="Lim Y.L."/>
            <person name="Ee R."/>
            <person name="Yong D."/>
            <person name="How K.Y."/>
            <person name="Yin W.F."/>
            <person name="Chan K.G."/>
        </authorList>
    </citation>
    <scope>NUCLEOTIDE SEQUENCE [LARGE SCALE GENOMIC DNA]</scope>
    <source>
        <strain evidence="7">DSM 25325</strain>
    </source>
</reference>
<dbReference type="SUPFAM" id="SSF46785">
    <property type="entry name" value="Winged helix' DNA-binding domain"/>
    <property type="match status" value="1"/>
</dbReference>
<dbReference type="OrthoDB" id="9813056at2"/>
<sequence length="309" mass="33837">MKLNFIKGGAMDAAQLPAVSAFARVAQCGSFTRAAAALGVSPSALSQTIRGLETQLGVRLLQRTTRRVGLTEAGAQFLRSVMPALESLAVAFDALNDWRAHPAGTLRINLSRVASELLVMPYLAEFSAAYADITLELILDDGISDLVAEGCDAGIRLGERLAQDVVAVRLGGEQRTIVAGSPAYFARHGKPSTPEDLCTHDCLRYRFASSGGIYRWEFTRDGRTFEVDLNGRVVTNDLRTMVEAALQGVGLVHVIEDYVRAPLADGRLERVLDEWCQPFPGFYLYTPSRAHMPLKLRAFIDFLQAKLHR</sequence>
<dbReference type="KEGG" id="ptx:ABW99_17315"/>
<organism evidence="6 7">
    <name type="scientific">Pandoraea thiooxydans</name>
    <dbReference type="NCBI Taxonomy" id="445709"/>
    <lineage>
        <taxon>Bacteria</taxon>
        <taxon>Pseudomonadati</taxon>
        <taxon>Pseudomonadota</taxon>
        <taxon>Betaproteobacteria</taxon>
        <taxon>Burkholderiales</taxon>
        <taxon>Burkholderiaceae</taxon>
        <taxon>Pandoraea</taxon>
    </lineage>
</organism>
<name>A0A0G3ERJ4_9BURK</name>
<dbReference type="PANTHER" id="PTHR30537:SF1">
    <property type="entry name" value="HTH-TYPE TRANSCRIPTIONAL REGULATOR PGRR"/>
    <property type="match status" value="1"/>
</dbReference>
<dbReference type="Gene3D" id="3.40.190.290">
    <property type="match status" value="1"/>
</dbReference>
<dbReference type="PRINTS" id="PR00039">
    <property type="entry name" value="HTHLYSR"/>
</dbReference>
<dbReference type="InterPro" id="IPR000847">
    <property type="entry name" value="LysR_HTH_N"/>
</dbReference>
<dbReference type="PROSITE" id="PS50931">
    <property type="entry name" value="HTH_LYSR"/>
    <property type="match status" value="1"/>
</dbReference>
<dbReference type="SUPFAM" id="SSF53850">
    <property type="entry name" value="Periplasmic binding protein-like II"/>
    <property type="match status" value="1"/>
</dbReference>
<dbReference type="Pfam" id="PF00126">
    <property type="entry name" value="HTH_1"/>
    <property type="match status" value="1"/>
</dbReference>
<keyword evidence="3" id="KW-0238">DNA-binding</keyword>
<dbReference type="Proteomes" id="UP000036700">
    <property type="component" value="Chromosome"/>
</dbReference>